<dbReference type="RefSeq" id="WP_127699693.1">
    <property type="nucleotide sequence ID" value="NZ_SACS01000014.1"/>
</dbReference>
<dbReference type="GO" id="GO:0016747">
    <property type="term" value="F:acyltransferase activity, transferring groups other than amino-acyl groups"/>
    <property type="evidence" value="ECO:0007669"/>
    <property type="project" value="InterPro"/>
</dbReference>
<evidence type="ECO:0000313" key="2">
    <source>
        <dbReference type="EMBL" id="RVU35565.1"/>
    </source>
</evidence>
<gene>
    <name evidence="2" type="ORF">EOE67_13300</name>
</gene>
<dbReference type="AlphaFoldDB" id="A0A437QM35"/>
<proteinExistence type="predicted"/>
<keyword evidence="2" id="KW-0808">Transferase</keyword>
<dbReference type="InterPro" id="IPR000182">
    <property type="entry name" value="GNAT_dom"/>
</dbReference>
<keyword evidence="3" id="KW-1185">Reference proteome</keyword>
<evidence type="ECO:0000259" key="1">
    <source>
        <dbReference type="PROSITE" id="PS51186"/>
    </source>
</evidence>
<dbReference type="SUPFAM" id="SSF55729">
    <property type="entry name" value="Acyl-CoA N-acyltransferases (Nat)"/>
    <property type="match status" value="1"/>
</dbReference>
<organism evidence="2 3">
    <name type="scientific">Rheinheimera riviphila</name>
    <dbReference type="NCBI Taxonomy" id="1834037"/>
    <lineage>
        <taxon>Bacteria</taxon>
        <taxon>Pseudomonadati</taxon>
        <taxon>Pseudomonadota</taxon>
        <taxon>Gammaproteobacteria</taxon>
        <taxon>Chromatiales</taxon>
        <taxon>Chromatiaceae</taxon>
        <taxon>Rheinheimera</taxon>
    </lineage>
</organism>
<dbReference type="Pfam" id="PF13673">
    <property type="entry name" value="Acetyltransf_10"/>
    <property type="match status" value="1"/>
</dbReference>
<dbReference type="OrthoDB" id="8479334at2"/>
<sequence length="168" mass="19780">MSLEICQHTDEHQAVIWNVFQYYCYDTSVEDGYDLKEDGRYSLCAEYFSQYWTNPKWRAHLLRWNGAIAGFALLEESDALIGAQEIADLFVMKRFRRHGIARKVVQHFMTQRVEPWTVVVFDEATEAQLFWQSIFQNPQFKPDRLVADPDDRAVTVYVLEPNVQHELA</sequence>
<comment type="caution">
    <text evidence="2">The sequence shown here is derived from an EMBL/GenBank/DDBJ whole genome shotgun (WGS) entry which is preliminary data.</text>
</comment>
<dbReference type="Gene3D" id="3.40.630.30">
    <property type="match status" value="1"/>
</dbReference>
<reference evidence="2 3" key="1">
    <citation type="submission" date="2019-01" db="EMBL/GenBank/DDBJ databases">
        <authorList>
            <person name="Chen W.-M."/>
        </authorList>
    </citation>
    <scope>NUCLEOTIDE SEQUENCE [LARGE SCALE GENOMIC DNA]</scope>
    <source>
        <strain evidence="2 3">KYPC3</strain>
    </source>
</reference>
<feature type="domain" description="N-acetyltransferase" evidence="1">
    <location>
        <begin position="14"/>
        <end position="164"/>
    </location>
</feature>
<dbReference type="Proteomes" id="UP000283077">
    <property type="component" value="Unassembled WGS sequence"/>
</dbReference>
<dbReference type="InterPro" id="IPR016181">
    <property type="entry name" value="Acyl_CoA_acyltransferase"/>
</dbReference>
<dbReference type="EMBL" id="SACS01000014">
    <property type="protein sequence ID" value="RVU35565.1"/>
    <property type="molecule type" value="Genomic_DNA"/>
</dbReference>
<dbReference type="PROSITE" id="PS51186">
    <property type="entry name" value="GNAT"/>
    <property type="match status" value="1"/>
</dbReference>
<evidence type="ECO:0000313" key="3">
    <source>
        <dbReference type="Proteomes" id="UP000283077"/>
    </source>
</evidence>
<accession>A0A437QM35</accession>
<dbReference type="CDD" id="cd04301">
    <property type="entry name" value="NAT_SF"/>
    <property type="match status" value="1"/>
</dbReference>
<protein>
    <submittedName>
        <fullName evidence="2">GNAT family N-acetyltransferase</fullName>
    </submittedName>
</protein>
<name>A0A437QM35_9GAMM</name>